<dbReference type="RefSeq" id="WP_011274356.1">
    <property type="nucleotide sequence ID" value="NC_007167.1"/>
</dbReference>
<geneLocation type="plasmid" evidence="1">
    <name>pSP187</name>
</geneLocation>
<dbReference type="AlphaFoldDB" id="Q4LAS9"/>
<dbReference type="EMBL" id="AM040731">
    <property type="protein sequence ID" value="CAJ13694.1"/>
    <property type="molecule type" value="Genomic_DNA"/>
</dbReference>
<proteinExistence type="predicted"/>
<name>Q4LAS9_9STAP</name>
<organism evidence="1">
    <name type="scientific">Staphylococcus pasteuri</name>
    <dbReference type="NCBI Taxonomy" id="45972"/>
    <lineage>
        <taxon>Bacteria</taxon>
        <taxon>Bacillati</taxon>
        <taxon>Bacillota</taxon>
        <taxon>Bacilli</taxon>
        <taxon>Bacillales</taxon>
        <taxon>Staphylococcaceae</taxon>
        <taxon>Staphylococcus</taxon>
    </lineage>
</organism>
<keyword evidence="1" id="KW-0614">Plasmid</keyword>
<evidence type="ECO:0000313" key="1">
    <source>
        <dbReference type="EMBL" id="CAJ13694.1"/>
    </source>
</evidence>
<reference evidence="1" key="1">
    <citation type="journal article" date="2007" name="Plasmid">
        <title>The smr gene resides on a novel plasmid pSP187 identified in a Staphylococcus pasteuri isolate recovered from unpasteurized milk.</title>
        <authorList>
            <person name="Bjorland J."/>
            <person name="Bratlie M.S."/>
            <person name="Steinum T."/>
        </authorList>
    </citation>
    <scope>NUCLEOTIDE SEQUENCE [LARGE SCALE GENOMIC DNA]</scope>
    <source>
        <plasmid evidence="1">pSP187</plasmid>
    </source>
</reference>
<accession>Q4LAS9</accession>
<protein>
    <submittedName>
        <fullName evidence="1">Uncharacterized protein</fullName>
    </submittedName>
</protein>
<sequence length="123" mass="14634">MSFRLSDNQLKNMLNATHSEIYELMNSQCNDISHFDLEVISNIELPIDYRKNLSLLFELLKFEKSLIETYLKLVNVYSQNDDLFNYDLKNNRRELKGQLEKIDLRISELSKGYIQFLEYENGV</sequence>